<organism evidence="1 2">
    <name type="scientific">Tahibacter amnicola</name>
    <dbReference type="NCBI Taxonomy" id="2976241"/>
    <lineage>
        <taxon>Bacteria</taxon>
        <taxon>Pseudomonadati</taxon>
        <taxon>Pseudomonadota</taxon>
        <taxon>Gammaproteobacteria</taxon>
        <taxon>Lysobacterales</taxon>
        <taxon>Rhodanobacteraceae</taxon>
        <taxon>Tahibacter</taxon>
    </lineage>
</organism>
<accession>A0ABY6BEX0</accession>
<proteinExistence type="predicted"/>
<sequence>MSKDQLFLLRADFSDARLGDTAFYCPSCAQIEGLLSFYSRLRQDLDIRYVDFPKPRAPIVALIGEDHQSCPVLVLGEAHTAEGARVSTATGRHFIAGSQAIAAYLAARYGIGVPHP</sequence>
<reference evidence="1" key="1">
    <citation type="submission" date="2022-09" db="EMBL/GenBank/DDBJ databases">
        <title>Tahibacter sp. nov., isolated from a fresh water.</title>
        <authorList>
            <person name="Baek J.H."/>
            <person name="Lee J.K."/>
            <person name="Kim J.M."/>
            <person name="Jeon C.O."/>
        </authorList>
    </citation>
    <scope>NUCLEOTIDE SEQUENCE</scope>
    <source>
        <strain evidence="1">W38</strain>
    </source>
</reference>
<name>A0ABY6BEX0_9GAMM</name>
<protein>
    <submittedName>
        <fullName evidence="1">DUF3088 domain-containing protein</fullName>
    </submittedName>
</protein>
<gene>
    <name evidence="1" type="ORF">N4264_23415</name>
</gene>
<dbReference type="Pfam" id="PF11287">
    <property type="entry name" value="DUF3088"/>
    <property type="match status" value="1"/>
</dbReference>
<evidence type="ECO:0000313" key="1">
    <source>
        <dbReference type="EMBL" id="UXI67655.1"/>
    </source>
</evidence>
<dbReference type="RefSeq" id="WP_261694625.1">
    <property type="nucleotide sequence ID" value="NZ_CP104694.1"/>
</dbReference>
<dbReference type="EMBL" id="CP104694">
    <property type="protein sequence ID" value="UXI67655.1"/>
    <property type="molecule type" value="Genomic_DNA"/>
</dbReference>
<dbReference type="InterPro" id="IPR021439">
    <property type="entry name" value="DUF3088"/>
</dbReference>
<dbReference type="Proteomes" id="UP001064632">
    <property type="component" value="Chromosome"/>
</dbReference>
<evidence type="ECO:0000313" key="2">
    <source>
        <dbReference type="Proteomes" id="UP001064632"/>
    </source>
</evidence>
<keyword evidence="2" id="KW-1185">Reference proteome</keyword>